<protein>
    <recommendedName>
        <fullName evidence="1">PIN domain-containing protein</fullName>
    </recommendedName>
</protein>
<keyword evidence="3" id="KW-1185">Reference proteome</keyword>
<proteinExistence type="predicted"/>
<dbReference type="RefSeq" id="WP_114563788.1">
    <property type="nucleotide sequence ID" value="NZ_CP031124.1"/>
</dbReference>
<reference evidence="3" key="1">
    <citation type="submission" date="2018-07" db="EMBL/GenBank/DDBJ databases">
        <authorList>
            <person name="Kim H."/>
        </authorList>
    </citation>
    <scope>NUCLEOTIDE SEQUENCE [LARGE SCALE GENOMIC DNA]</scope>
    <source>
        <strain evidence="3">F02</strain>
    </source>
</reference>
<organism evidence="2 3">
    <name type="scientific">Ephemeroptericola cinctiostellae</name>
    <dbReference type="NCBI Taxonomy" id="2268024"/>
    <lineage>
        <taxon>Bacteria</taxon>
        <taxon>Pseudomonadati</taxon>
        <taxon>Pseudomonadota</taxon>
        <taxon>Betaproteobacteria</taxon>
        <taxon>Burkholderiales</taxon>
        <taxon>Burkholderiaceae</taxon>
        <taxon>Ephemeroptericola</taxon>
    </lineage>
</organism>
<name>A0A345DEF4_9BURK</name>
<dbReference type="InterPro" id="IPR002850">
    <property type="entry name" value="PIN_toxin-like"/>
</dbReference>
<dbReference type="PANTHER" id="PTHR34610:SF3">
    <property type="entry name" value="SSL7007 PROTEIN"/>
    <property type="match status" value="1"/>
</dbReference>
<dbReference type="NCBIfam" id="TIGR00305">
    <property type="entry name" value="putative toxin-antitoxin system toxin component, PIN family"/>
    <property type="match status" value="1"/>
</dbReference>
<evidence type="ECO:0000313" key="2">
    <source>
        <dbReference type="EMBL" id="AXF86742.1"/>
    </source>
</evidence>
<dbReference type="SUPFAM" id="SSF88723">
    <property type="entry name" value="PIN domain-like"/>
    <property type="match status" value="1"/>
</dbReference>
<dbReference type="Proteomes" id="UP000252182">
    <property type="component" value="Chromosome"/>
</dbReference>
<dbReference type="InterPro" id="IPR002716">
    <property type="entry name" value="PIN_dom"/>
</dbReference>
<accession>A0A345DEF4</accession>
<evidence type="ECO:0000259" key="1">
    <source>
        <dbReference type="Pfam" id="PF13470"/>
    </source>
</evidence>
<dbReference type="Pfam" id="PF13470">
    <property type="entry name" value="PIN_3"/>
    <property type="match status" value="1"/>
</dbReference>
<gene>
    <name evidence="2" type="ORF">DTO96_102498</name>
</gene>
<dbReference type="KEGG" id="hyf:DTO96_102498"/>
<dbReference type="InterPro" id="IPR029060">
    <property type="entry name" value="PIN-like_dom_sf"/>
</dbReference>
<sequence length="155" mass="17360">MSASAVVPLYVLDTNVWLDWLVFSHDAIPLLQTLQAEGEIDIIYTAEMFEELADVLSRAHFKLTPEQQLNALSSMRAAAREVPVKTPMQAVRCADKDDQVFIDTALAYHVQYLLSKDNHLLSLRSRAAKFHVRVATLDAWLAQLPSVLSVLVQSI</sequence>
<evidence type="ECO:0000313" key="3">
    <source>
        <dbReference type="Proteomes" id="UP000252182"/>
    </source>
</evidence>
<dbReference type="OrthoDB" id="9802272at2"/>
<dbReference type="PANTHER" id="PTHR34610">
    <property type="entry name" value="SSL7007 PROTEIN"/>
    <property type="match status" value="1"/>
</dbReference>
<dbReference type="AlphaFoldDB" id="A0A345DEF4"/>
<feature type="domain" description="PIN" evidence="1">
    <location>
        <begin position="10"/>
        <end position="119"/>
    </location>
</feature>
<dbReference type="EMBL" id="CP031124">
    <property type="protein sequence ID" value="AXF86742.1"/>
    <property type="molecule type" value="Genomic_DNA"/>
</dbReference>